<dbReference type="InterPro" id="IPR050491">
    <property type="entry name" value="AmpC-like"/>
</dbReference>
<organism evidence="3 4">
    <name type="scientific">Brevundimonas balnearis</name>
    <dbReference type="NCBI Taxonomy" id="1572858"/>
    <lineage>
        <taxon>Bacteria</taxon>
        <taxon>Pseudomonadati</taxon>
        <taxon>Pseudomonadota</taxon>
        <taxon>Alphaproteobacteria</taxon>
        <taxon>Caulobacterales</taxon>
        <taxon>Caulobacteraceae</taxon>
        <taxon>Brevundimonas</taxon>
    </lineage>
</organism>
<dbReference type="Gene3D" id="3.40.710.10">
    <property type="entry name" value="DD-peptidase/beta-lactamase superfamily"/>
    <property type="match status" value="1"/>
</dbReference>
<sequence>MLDRRALLAAAVAAFPAAARARDAAPDPNAAREAAGVPALGGVWIEGGEVRWLEAVGLRALGADAAVTTADPWHLGSNTKAMTAALFARLVEAGRTDWDAGVVDLLPGVAADPAWAGTRLTELMAHRAGLLDQGLLDVAWLNAARADTRTMVEQRRALAARALATPPAGEVGAFAYGNANYIVVGAALEALTGQPWEALMRREVFGPLGMGSAGFGPPTGEAPLGHAGVFGQLSAMTPETPGADNPQALGPAGTVHASLADYARFLRAFTGWEHGWLSADSIRRLMSPSGADGAYALGWGVVRQGWAAGPVLAHEGSNTRWHALALVDPAGGRALATVSNGGPRGGPACQTLAGEMIRAFAA</sequence>
<dbReference type="GO" id="GO:0016787">
    <property type="term" value="F:hydrolase activity"/>
    <property type="evidence" value="ECO:0007669"/>
    <property type="project" value="UniProtKB-KW"/>
</dbReference>
<dbReference type="InterPro" id="IPR001466">
    <property type="entry name" value="Beta-lactam-related"/>
</dbReference>
<evidence type="ECO:0000313" key="3">
    <source>
        <dbReference type="EMBL" id="MFC0633172.1"/>
    </source>
</evidence>
<dbReference type="PANTHER" id="PTHR46825">
    <property type="entry name" value="D-ALANYL-D-ALANINE-CARBOXYPEPTIDASE/ENDOPEPTIDASE AMPH"/>
    <property type="match status" value="1"/>
</dbReference>
<dbReference type="Pfam" id="PF00144">
    <property type="entry name" value="Beta-lactamase"/>
    <property type="match status" value="1"/>
</dbReference>
<gene>
    <name evidence="3" type="ORF">ACFFGE_04680</name>
</gene>
<dbReference type="PANTHER" id="PTHR46825:SF9">
    <property type="entry name" value="BETA-LACTAMASE-RELATED DOMAIN-CONTAINING PROTEIN"/>
    <property type="match status" value="1"/>
</dbReference>
<proteinExistence type="predicted"/>
<evidence type="ECO:0000256" key="1">
    <source>
        <dbReference type="SAM" id="SignalP"/>
    </source>
</evidence>
<dbReference type="EMBL" id="JBHLSW010000003">
    <property type="protein sequence ID" value="MFC0633172.1"/>
    <property type="molecule type" value="Genomic_DNA"/>
</dbReference>
<dbReference type="SUPFAM" id="SSF56601">
    <property type="entry name" value="beta-lactamase/transpeptidase-like"/>
    <property type="match status" value="1"/>
</dbReference>
<keyword evidence="3" id="KW-0378">Hydrolase</keyword>
<evidence type="ECO:0000313" key="4">
    <source>
        <dbReference type="Proteomes" id="UP001589906"/>
    </source>
</evidence>
<keyword evidence="1" id="KW-0732">Signal</keyword>
<comment type="caution">
    <text evidence="3">The sequence shown here is derived from an EMBL/GenBank/DDBJ whole genome shotgun (WGS) entry which is preliminary data.</text>
</comment>
<reference evidence="3 4" key="1">
    <citation type="submission" date="2024-09" db="EMBL/GenBank/DDBJ databases">
        <authorList>
            <person name="Sun Q."/>
            <person name="Mori K."/>
        </authorList>
    </citation>
    <scope>NUCLEOTIDE SEQUENCE [LARGE SCALE GENOMIC DNA]</scope>
    <source>
        <strain evidence="3 4">NCAIM B.02621</strain>
    </source>
</reference>
<keyword evidence="4" id="KW-1185">Reference proteome</keyword>
<evidence type="ECO:0000259" key="2">
    <source>
        <dbReference type="Pfam" id="PF00144"/>
    </source>
</evidence>
<feature type="domain" description="Beta-lactamase-related" evidence="2">
    <location>
        <begin position="37"/>
        <end position="347"/>
    </location>
</feature>
<dbReference type="RefSeq" id="WP_376834777.1">
    <property type="nucleotide sequence ID" value="NZ_JBHLSW010000003.1"/>
</dbReference>
<feature type="signal peptide" evidence="1">
    <location>
        <begin position="1"/>
        <end position="21"/>
    </location>
</feature>
<feature type="chain" id="PRO_5047538472" evidence="1">
    <location>
        <begin position="22"/>
        <end position="362"/>
    </location>
</feature>
<name>A0ABV6R2E3_9CAUL</name>
<dbReference type="Proteomes" id="UP001589906">
    <property type="component" value="Unassembled WGS sequence"/>
</dbReference>
<dbReference type="InterPro" id="IPR012338">
    <property type="entry name" value="Beta-lactam/transpept-like"/>
</dbReference>
<dbReference type="EC" id="3.-.-.-" evidence="3"/>
<accession>A0ABV6R2E3</accession>
<protein>
    <submittedName>
        <fullName evidence="3">Serine hydrolase domain-containing protein</fullName>
        <ecNumber evidence="3">3.-.-.-</ecNumber>
    </submittedName>
</protein>